<dbReference type="OrthoDB" id="998851at2759"/>
<comment type="caution">
    <text evidence="1">The sequence shown here is derived from an EMBL/GenBank/DDBJ whole genome shotgun (WGS) entry which is preliminary data.</text>
</comment>
<name>A0A9D3WK92_9ROSI</name>
<organism evidence="1 2">
    <name type="scientific">Gossypium stocksii</name>
    <dbReference type="NCBI Taxonomy" id="47602"/>
    <lineage>
        <taxon>Eukaryota</taxon>
        <taxon>Viridiplantae</taxon>
        <taxon>Streptophyta</taxon>
        <taxon>Embryophyta</taxon>
        <taxon>Tracheophyta</taxon>
        <taxon>Spermatophyta</taxon>
        <taxon>Magnoliopsida</taxon>
        <taxon>eudicotyledons</taxon>
        <taxon>Gunneridae</taxon>
        <taxon>Pentapetalae</taxon>
        <taxon>rosids</taxon>
        <taxon>malvids</taxon>
        <taxon>Malvales</taxon>
        <taxon>Malvaceae</taxon>
        <taxon>Malvoideae</taxon>
        <taxon>Gossypium</taxon>
    </lineage>
</organism>
<protein>
    <submittedName>
        <fullName evidence="1">Uncharacterized protein</fullName>
    </submittedName>
</protein>
<accession>A0A9D3WK92</accession>
<reference evidence="1 2" key="1">
    <citation type="journal article" date="2021" name="Plant Biotechnol. J.">
        <title>Multi-omics assisted identification of the key and species-specific regulatory components of drought-tolerant mechanisms in Gossypium stocksii.</title>
        <authorList>
            <person name="Yu D."/>
            <person name="Ke L."/>
            <person name="Zhang D."/>
            <person name="Wu Y."/>
            <person name="Sun Y."/>
            <person name="Mei J."/>
            <person name="Sun J."/>
            <person name="Sun Y."/>
        </authorList>
    </citation>
    <scope>NUCLEOTIDE SEQUENCE [LARGE SCALE GENOMIC DNA]</scope>
    <source>
        <strain evidence="2">cv. E1</strain>
        <tissue evidence="1">Leaf</tissue>
    </source>
</reference>
<evidence type="ECO:0000313" key="2">
    <source>
        <dbReference type="Proteomes" id="UP000828251"/>
    </source>
</evidence>
<dbReference type="AlphaFoldDB" id="A0A9D3WK92"/>
<keyword evidence="2" id="KW-1185">Reference proteome</keyword>
<dbReference type="EMBL" id="JAIQCV010000001">
    <property type="protein sequence ID" value="KAH1129973.1"/>
    <property type="molecule type" value="Genomic_DNA"/>
</dbReference>
<sequence>MEDSCEQEVERIWSNSIGSVLEKLVAMVDGLCLRLTKRLIRRSGTRNRKPVNWLNEGDHNISFFQNLASKRRRVNRIKSLKDPDGKNLYDQEDLEHVATKFFAELFSS</sequence>
<gene>
    <name evidence="1" type="ORF">J1N35_001351</name>
</gene>
<dbReference type="Proteomes" id="UP000828251">
    <property type="component" value="Unassembled WGS sequence"/>
</dbReference>
<evidence type="ECO:0000313" key="1">
    <source>
        <dbReference type="EMBL" id="KAH1129973.1"/>
    </source>
</evidence>
<proteinExistence type="predicted"/>